<evidence type="ECO:0000313" key="6">
    <source>
        <dbReference type="EMBL" id="KAF2216640.1"/>
    </source>
</evidence>
<dbReference type="Pfam" id="PF20772">
    <property type="entry name" value="TACO1_YebC_N"/>
    <property type="match status" value="1"/>
</dbReference>
<dbReference type="Proteomes" id="UP000799539">
    <property type="component" value="Unassembled WGS sequence"/>
</dbReference>
<dbReference type="Gene3D" id="3.30.70.980">
    <property type="match status" value="2"/>
</dbReference>
<name>A0A6A6FTN2_9PEZI</name>
<evidence type="ECO:0000259" key="5">
    <source>
        <dbReference type="Pfam" id="PF20772"/>
    </source>
</evidence>
<evidence type="ECO:0000313" key="7">
    <source>
        <dbReference type="Proteomes" id="UP000799539"/>
    </source>
</evidence>
<dbReference type="InterPro" id="IPR002876">
    <property type="entry name" value="Transcrip_reg_TACO1-like"/>
</dbReference>
<keyword evidence="3" id="KW-0175">Coiled coil</keyword>
<dbReference type="PANTHER" id="PTHR12532">
    <property type="entry name" value="TRANSLATIONAL ACTIVATOR OF CYTOCHROME C OXIDASE 1"/>
    <property type="match status" value="1"/>
</dbReference>
<protein>
    <recommendedName>
        <fullName evidence="8">Transcriptional regulatory protein</fullName>
    </recommendedName>
</protein>
<dbReference type="HAMAP" id="MF_00693">
    <property type="entry name" value="Transcrip_reg_TACO1"/>
    <property type="match status" value="1"/>
</dbReference>
<dbReference type="InterPro" id="IPR048300">
    <property type="entry name" value="TACO1_YebC-like_2nd/3rd_dom"/>
</dbReference>
<accession>A0A6A6FTN2</accession>
<feature type="coiled-coil region" evidence="3">
    <location>
        <begin position="248"/>
        <end position="275"/>
    </location>
</feature>
<dbReference type="SUPFAM" id="SSF75625">
    <property type="entry name" value="YebC-like"/>
    <property type="match status" value="1"/>
</dbReference>
<dbReference type="GO" id="GO:0005739">
    <property type="term" value="C:mitochondrion"/>
    <property type="evidence" value="ECO:0007669"/>
    <property type="project" value="UniProtKB-SubCell"/>
</dbReference>
<sequence length="295" mass="31638">MAPSRGLLQLLCRRAASSISRPCHVRSFAGSAQQSSGHNRWSKIQHDKAKVDARKNKQRSIFAAEIALASKLYGPDPNANPRLQDLITKAKREGFAKASIEGAIARGQGRSLSGASLENVTIEGLLPNGVAVIVECETDSKLRTLADVRLAIKDNGGTTTPTSYLFTKNGIVTFEKKDGVGGDEALEAALEAGATDVEEDADGRIVVSTEPSDLRSVGDAIASALGLQVATSEVVWIPNEETKVELPSEDAAAELAKFLDELQDKEQNVQSVALNVTQGKLDDEIWRDLQARYTN</sequence>
<dbReference type="Pfam" id="PF01709">
    <property type="entry name" value="Transcrip_reg"/>
    <property type="match status" value="1"/>
</dbReference>
<evidence type="ECO:0000256" key="3">
    <source>
        <dbReference type="SAM" id="Coils"/>
    </source>
</evidence>
<comment type="subcellular location">
    <subcellularLocation>
        <location evidence="1">Mitochondrion</location>
    </subcellularLocation>
</comment>
<organism evidence="6 7">
    <name type="scientific">Cercospora zeae-maydis SCOH1-5</name>
    <dbReference type="NCBI Taxonomy" id="717836"/>
    <lineage>
        <taxon>Eukaryota</taxon>
        <taxon>Fungi</taxon>
        <taxon>Dikarya</taxon>
        <taxon>Ascomycota</taxon>
        <taxon>Pezizomycotina</taxon>
        <taxon>Dothideomycetes</taxon>
        <taxon>Dothideomycetidae</taxon>
        <taxon>Mycosphaerellales</taxon>
        <taxon>Mycosphaerellaceae</taxon>
        <taxon>Cercospora</taxon>
    </lineage>
</organism>
<dbReference type="FunFam" id="1.10.10.200:FF:000002">
    <property type="entry name" value="Probable transcriptional regulatory protein CLM62_37755"/>
    <property type="match status" value="1"/>
</dbReference>
<feature type="domain" description="TACO1/YebC-like N-terminal" evidence="5">
    <location>
        <begin position="39"/>
        <end position="109"/>
    </location>
</feature>
<gene>
    <name evidence="6" type="ORF">CERZMDRAFT_33578</name>
</gene>
<evidence type="ECO:0000256" key="2">
    <source>
        <dbReference type="ARBA" id="ARBA00008724"/>
    </source>
</evidence>
<dbReference type="InterPro" id="IPR049083">
    <property type="entry name" value="TACO1_YebC_N"/>
</dbReference>
<proteinExistence type="inferred from homology"/>
<dbReference type="InterPro" id="IPR017856">
    <property type="entry name" value="Integrase-like_N"/>
</dbReference>
<evidence type="ECO:0008006" key="8">
    <source>
        <dbReference type="Google" id="ProtNLM"/>
    </source>
</evidence>
<dbReference type="OrthoDB" id="2017544at2759"/>
<dbReference type="AlphaFoldDB" id="A0A6A6FTN2"/>
<keyword evidence="7" id="KW-1185">Reference proteome</keyword>
<evidence type="ECO:0000259" key="4">
    <source>
        <dbReference type="Pfam" id="PF01709"/>
    </source>
</evidence>
<dbReference type="Gene3D" id="1.10.10.200">
    <property type="match status" value="1"/>
</dbReference>
<dbReference type="InterPro" id="IPR026564">
    <property type="entry name" value="Transcrip_reg_TACO1-like_dom3"/>
</dbReference>
<dbReference type="InterPro" id="IPR029072">
    <property type="entry name" value="YebC-like"/>
</dbReference>
<evidence type="ECO:0000256" key="1">
    <source>
        <dbReference type="ARBA" id="ARBA00004173"/>
    </source>
</evidence>
<dbReference type="EMBL" id="ML992664">
    <property type="protein sequence ID" value="KAF2216640.1"/>
    <property type="molecule type" value="Genomic_DNA"/>
</dbReference>
<comment type="similarity">
    <text evidence="2">Belongs to the TACO1 family.</text>
</comment>
<reference evidence="6" key="1">
    <citation type="journal article" date="2020" name="Stud. Mycol.">
        <title>101 Dothideomycetes genomes: a test case for predicting lifestyles and emergence of pathogens.</title>
        <authorList>
            <person name="Haridas S."/>
            <person name="Albert R."/>
            <person name="Binder M."/>
            <person name="Bloem J."/>
            <person name="Labutti K."/>
            <person name="Salamov A."/>
            <person name="Andreopoulos B."/>
            <person name="Baker S."/>
            <person name="Barry K."/>
            <person name="Bills G."/>
            <person name="Bluhm B."/>
            <person name="Cannon C."/>
            <person name="Castanera R."/>
            <person name="Culley D."/>
            <person name="Daum C."/>
            <person name="Ezra D."/>
            <person name="Gonzalez J."/>
            <person name="Henrissat B."/>
            <person name="Kuo A."/>
            <person name="Liang C."/>
            <person name="Lipzen A."/>
            <person name="Lutzoni F."/>
            <person name="Magnuson J."/>
            <person name="Mondo S."/>
            <person name="Nolan M."/>
            <person name="Ohm R."/>
            <person name="Pangilinan J."/>
            <person name="Park H.-J."/>
            <person name="Ramirez L."/>
            <person name="Alfaro M."/>
            <person name="Sun H."/>
            <person name="Tritt A."/>
            <person name="Yoshinaga Y."/>
            <person name="Zwiers L.-H."/>
            <person name="Turgeon B."/>
            <person name="Goodwin S."/>
            <person name="Spatafora J."/>
            <person name="Crous P."/>
            <person name="Grigoriev I."/>
        </authorList>
    </citation>
    <scope>NUCLEOTIDE SEQUENCE</scope>
    <source>
        <strain evidence="6">SCOH1-5</strain>
    </source>
</reference>
<dbReference type="PANTHER" id="PTHR12532:SF0">
    <property type="entry name" value="TRANSLATIONAL ACTIVATOR OF CYTOCHROME C OXIDASE 1"/>
    <property type="match status" value="1"/>
</dbReference>
<feature type="domain" description="TACO1/YebC-like second and third" evidence="4">
    <location>
        <begin position="118"/>
        <end position="276"/>
    </location>
</feature>